<feature type="transmembrane region" description="Helical" evidence="1">
    <location>
        <begin position="137"/>
        <end position="159"/>
    </location>
</feature>
<dbReference type="Pfam" id="PF10661">
    <property type="entry name" value="EssA"/>
    <property type="match status" value="1"/>
</dbReference>
<gene>
    <name evidence="2" type="ORF">M9R61_00920</name>
</gene>
<reference evidence="2" key="1">
    <citation type="submission" date="2022-05" db="EMBL/GenBank/DDBJ databases">
        <authorList>
            <person name="Colautti A."/>
            <person name="Iacumin L."/>
        </authorList>
    </citation>
    <scope>NUCLEOTIDE SEQUENCE</scope>
    <source>
        <strain evidence="2">DSM 30747</strain>
    </source>
</reference>
<keyword evidence="1" id="KW-1133">Transmembrane helix</keyword>
<dbReference type="RefSeq" id="WP_090565253.1">
    <property type="nucleotide sequence ID" value="NZ_CP189791.1"/>
</dbReference>
<protein>
    <submittedName>
        <fullName evidence="2">YueC family protein</fullName>
    </submittedName>
</protein>
<proteinExistence type="predicted"/>
<evidence type="ECO:0000313" key="2">
    <source>
        <dbReference type="EMBL" id="MCZ8531903.1"/>
    </source>
</evidence>
<evidence type="ECO:0000256" key="1">
    <source>
        <dbReference type="SAM" id="Phobius"/>
    </source>
</evidence>
<keyword evidence="1" id="KW-0472">Membrane</keyword>
<dbReference type="EMBL" id="JAMKBI010000001">
    <property type="protein sequence ID" value="MCZ8531903.1"/>
    <property type="molecule type" value="Genomic_DNA"/>
</dbReference>
<evidence type="ECO:0000313" key="3">
    <source>
        <dbReference type="Proteomes" id="UP001152172"/>
    </source>
</evidence>
<name>A0A9X3R992_9BACI</name>
<dbReference type="Proteomes" id="UP001152172">
    <property type="component" value="Unassembled WGS sequence"/>
</dbReference>
<keyword evidence="3" id="KW-1185">Reference proteome</keyword>
<organism evidence="2 3">
    <name type="scientific">Psychrobacillus psychrodurans</name>
    <dbReference type="NCBI Taxonomy" id="126157"/>
    <lineage>
        <taxon>Bacteria</taxon>
        <taxon>Bacillati</taxon>
        <taxon>Bacillota</taxon>
        <taxon>Bacilli</taxon>
        <taxon>Bacillales</taxon>
        <taxon>Bacillaceae</taxon>
        <taxon>Psychrobacillus</taxon>
    </lineage>
</organism>
<dbReference type="AlphaFoldDB" id="A0A9X3R992"/>
<comment type="caution">
    <text evidence="2">The sequence shown here is derived from an EMBL/GenBank/DDBJ whole genome shotgun (WGS) entry which is preliminary data.</text>
</comment>
<sequence length="169" mass="19051">MKVKLRLLFPILYLMLVGNAFIVLAEEPKKAEDLDPMIYEKLEFKKNTDYLHDKKKTEMKNTIPKKQVDIYFDGRNKLPNRGDTSYLFLTAERGEKSTVTAKSSELKLFSAKDTKQAELSVSPMGEKKSSSGKIRTFIFLGLVGIGIIAIFVILLPKLVNTSESTKSAK</sequence>
<dbReference type="InterPro" id="IPR034026">
    <property type="entry name" value="EssA"/>
</dbReference>
<accession>A0A9X3R992</accession>
<keyword evidence="1" id="KW-0812">Transmembrane</keyword>